<protein>
    <submittedName>
        <fullName evidence="1 2">Uncharacterized protein</fullName>
    </submittedName>
</protein>
<dbReference type="Proteomes" id="UP000002051">
    <property type="component" value="Chromosome 3"/>
</dbReference>
<evidence type="ECO:0000313" key="1">
    <source>
        <dbReference type="EMBL" id="KEH33902.1"/>
    </source>
</evidence>
<sequence length="71" mass="8263">MSANTNLIWSLPITDAAPVKQKSHYVIVRKDMITVIKNLKYYTSISDKSLDNKVKTWIQNSGYFEEYTTFI</sequence>
<organism evidence="1 3">
    <name type="scientific">Medicago truncatula</name>
    <name type="common">Barrel medic</name>
    <name type="synonym">Medicago tribuloides</name>
    <dbReference type="NCBI Taxonomy" id="3880"/>
    <lineage>
        <taxon>Eukaryota</taxon>
        <taxon>Viridiplantae</taxon>
        <taxon>Streptophyta</taxon>
        <taxon>Embryophyta</taxon>
        <taxon>Tracheophyta</taxon>
        <taxon>Spermatophyta</taxon>
        <taxon>Magnoliopsida</taxon>
        <taxon>eudicotyledons</taxon>
        <taxon>Gunneridae</taxon>
        <taxon>Pentapetalae</taxon>
        <taxon>rosids</taxon>
        <taxon>fabids</taxon>
        <taxon>Fabales</taxon>
        <taxon>Fabaceae</taxon>
        <taxon>Papilionoideae</taxon>
        <taxon>50 kb inversion clade</taxon>
        <taxon>NPAAA clade</taxon>
        <taxon>Hologalegina</taxon>
        <taxon>IRL clade</taxon>
        <taxon>Trifolieae</taxon>
        <taxon>Medicago</taxon>
    </lineage>
</organism>
<reference evidence="1 3" key="2">
    <citation type="journal article" date="2014" name="BMC Genomics">
        <title>An improved genome release (version Mt4.0) for the model legume Medicago truncatula.</title>
        <authorList>
            <person name="Tang H."/>
            <person name="Krishnakumar V."/>
            <person name="Bidwell S."/>
            <person name="Rosen B."/>
            <person name="Chan A."/>
            <person name="Zhou S."/>
            <person name="Gentzbittel L."/>
            <person name="Childs K.L."/>
            <person name="Yandell M."/>
            <person name="Gundlach H."/>
            <person name="Mayer K.F."/>
            <person name="Schwartz D.C."/>
            <person name="Town C.D."/>
        </authorList>
    </citation>
    <scope>GENOME REANNOTATION</scope>
    <source>
        <strain evidence="1">A17</strain>
        <strain evidence="2 3">cv. Jemalong A17</strain>
    </source>
</reference>
<evidence type="ECO:0000313" key="2">
    <source>
        <dbReference type="EnsemblPlants" id="KEH33902"/>
    </source>
</evidence>
<name>A0A072UWE9_MEDTR</name>
<keyword evidence="3" id="KW-1185">Reference proteome</keyword>
<dbReference type="EMBL" id="CM001219">
    <property type="protein sequence ID" value="KEH33902.1"/>
    <property type="molecule type" value="Genomic_DNA"/>
</dbReference>
<proteinExistence type="predicted"/>
<dbReference type="EnsemblPlants" id="KEH33902">
    <property type="protein sequence ID" value="KEH33902"/>
    <property type="gene ID" value="MTR_3g053620"/>
</dbReference>
<accession>A0A072UWE9</accession>
<dbReference type="HOGENOM" id="CLU_2743784_0_0_1"/>
<dbReference type="AlphaFoldDB" id="A0A072UWE9"/>
<gene>
    <name evidence="1" type="ordered locus">MTR_3g053620</name>
</gene>
<reference evidence="2" key="3">
    <citation type="submission" date="2015-04" db="UniProtKB">
        <authorList>
            <consortium name="EnsemblPlants"/>
        </authorList>
    </citation>
    <scope>IDENTIFICATION</scope>
    <source>
        <strain evidence="2">cv. Jemalong A17</strain>
    </source>
</reference>
<evidence type="ECO:0000313" key="3">
    <source>
        <dbReference type="Proteomes" id="UP000002051"/>
    </source>
</evidence>
<reference evidence="1 3" key="1">
    <citation type="journal article" date="2011" name="Nature">
        <title>The Medicago genome provides insight into the evolution of rhizobial symbioses.</title>
        <authorList>
            <person name="Young N.D."/>
            <person name="Debelle F."/>
            <person name="Oldroyd G.E."/>
            <person name="Geurts R."/>
            <person name="Cannon S.B."/>
            <person name="Udvardi M.K."/>
            <person name="Benedito V.A."/>
            <person name="Mayer K.F."/>
            <person name="Gouzy J."/>
            <person name="Schoof H."/>
            <person name="Van de Peer Y."/>
            <person name="Proost S."/>
            <person name="Cook D.R."/>
            <person name="Meyers B.C."/>
            <person name="Spannagl M."/>
            <person name="Cheung F."/>
            <person name="De Mita S."/>
            <person name="Krishnakumar V."/>
            <person name="Gundlach H."/>
            <person name="Zhou S."/>
            <person name="Mudge J."/>
            <person name="Bharti A.K."/>
            <person name="Murray J.D."/>
            <person name="Naoumkina M.A."/>
            <person name="Rosen B."/>
            <person name="Silverstein K.A."/>
            <person name="Tang H."/>
            <person name="Rombauts S."/>
            <person name="Zhao P.X."/>
            <person name="Zhou P."/>
            <person name="Barbe V."/>
            <person name="Bardou P."/>
            <person name="Bechner M."/>
            <person name="Bellec A."/>
            <person name="Berger A."/>
            <person name="Berges H."/>
            <person name="Bidwell S."/>
            <person name="Bisseling T."/>
            <person name="Choisne N."/>
            <person name="Couloux A."/>
            <person name="Denny R."/>
            <person name="Deshpande S."/>
            <person name="Dai X."/>
            <person name="Doyle J.J."/>
            <person name="Dudez A.M."/>
            <person name="Farmer A.D."/>
            <person name="Fouteau S."/>
            <person name="Franken C."/>
            <person name="Gibelin C."/>
            <person name="Gish J."/>
            <person name="Goldstein S."/>
            <person name="Gonzalez A.J."/>
            <person name="Green P.J."/>
            <person name="Hallab A."/>
            <person name="Hartog M."/>
            <person name="Hua A."/>
            <person name="Humphray S.J."/>
            <person name="Jeong D.H."/>
            <person name="Jing Y."/>
            <person name="Jocker A."/>
            <person name="Kenton S.M."/>
            <person name="Kim D.J."/>
            <person name="Klee K."/>
            <person name="Lai H."/>
            <person name="Lang C."/>
            <person name="Lin S."/>
            <person name="Macmil S.L."/>
            <person name="Magdelenat G."/>
            <person name="Matthews L."/>
            <person name="McCorrison J."/>
            <person name="Monaghan E.L."/>
            <person name="Mun J.H."/>
            <person name="Najar F.Z."/>
            <person name="Nicholson C."/>
            <person name="Noirot C."/>
            <person name="O'Bleness M."/>
            <person name="Paule C.R."/>
            <person name="Poulain J."/>
            <person name="Prion F."/>
            <person name="Qin B."/>
            <person name="Qu C."/>
            <person name="Retzel E.F."/>
            <person name="Riddle C."/>
            <person name="Sallet E."/>
            <person name="Samain S."/>
            <person name="Samson N."/>
            <person name="Sanders I."/>
            <person name="Saurat O."/>
            <person name="Scarpelli C."/>
            <person name="Schiex T."/>
            <person name="Segurens B."/>
            <person name="Severin A.J."/>
            <person name="Sherrier D.J."/>
            <person name="Shi R."/>
            <person name="Sims S."/>
            <person name="Singer S.R."/>
            <person name="Sinharoy S."/>
            <person name="Sterck L."/>
            <person name="Viollet A."/>
            <person name="Wang B.B."/>
            <person name="Wang K."/>
            <person name="Wang M."/>
            <person name="Wang X."/>
            <person name="Warfsmann J."/>
            <person name="Weissenbach J."/>
            <person name="White D.D."/>
            <person name="White J.D."/>
            <person name="Wiley G.B."/>
            <person name="Wincker P."/>
            <person name="Xing Y."/>
            <person name="Yang L."/>
            <person name="Yao Z."/>
            <person name="Ying F."/>
            <person name="Zhai J."/>
            <person name="Zhou L."/>
            <person name="Zuber A."/>
            <person name="Denarie J."/>
            <person name="Dixon R.A."/>
            <person name="May G.D."/>
            <person name="Schwartz D.C."/>
            <person name="Rogers J."/>
            <person name="Quetier F."/>
            <person name="Town C.D."/>
            <person name="Roe B.A."/>
        </authorList>
    </citation>
    <scope>NUCLEOTIDE SEQUENCE [LARGE SCALE GENOMIC DNA]</scope>
    <source>
        <strain evidence="1">A17</strain>
        <strain evidence="2 3">cv. Jemalong A17</strain>
    </source>
</reference>